<keyword evidence="2 7" id="KW-0812">Transmembrane</keyword>
<dbReference type="InterPro" id="IPR039421">
    <property type="entry name" value="Type_1_exporter"/>
</dbReference>
<dbReference type="Gene3D" id="1.20.1560.10">
    <property type="entry name" value="ABC transporter type 1, transmembrane domain"/>
    <property type="match status" value="1"/>
</dbReference>
<dbReference type="GO" id="GO:0005524">
    <property type="term" value="F:ATP binding"/>
    <property type="evidence" value="ECO:0007669"/>
    <property type="project" value="UniProtKB-KW"/>
</dbReference>
<gene>
    <name evidence="10" type="ORF">LQ567_24555</name>
</gene>
<dbReference type="PROSITE" id="PS00211">
    <property type="entry name" value="ABC_TRANSPORTER_1"/>
    <property type="match status" value="1"/>
</dbReference>
<dbReference type="SMART" id="SM00382">
    <property type="entry name" value="AAA"/>
    <property type="match status" value="1"/>
</dbReference>
<keyword evidence="6 7" id="KW-0472">Membrane</keyword>
<reference evidence="10 11" key="1">
    <citation type="submission" date="2021-11" db="EMBL/GenBank/DDBJ databases">
        <title>Genomic of Niabella pedocola.</title>
        <authorList>
            <person name="Wu T."/>
        </authorList>
    </citation>
    <scope>NUCLEOTIDE SEQUENCE [LARGE SCALE GENOMIC DNA]</scope>
    <source>
        <strain evidence="10 11">JCM 31011</strain>
    </source>
</reference>
<evidence type="ECO:0000313" key="11">
    <source>
        <dbReference type="Proteomes" id="UP001199816"/>
    </source>
</evidence>
<dbReference type="SUPFAM" id="SSF52540">
    <property type="entry name" value="P-loop containing nucleoside triphosphate hydrolases"/>
    <property type="match status" value="1"/>
</dbReference>
<dbReference type="CDD" id="cd18552">
    <property type="entry name" value="ABC_6TM_MsbA_like"/>
    <property type="match status" value="1"/>
</dbReference>
<evidence type="ECO:0000256" key="5">
    <source>
        <dbReference type="ARBA" id="ARBA00022989"/>
    </source>
</evidence>
<dbReference type="PANTHER" id="PTHR43394">
    <property type="entry name" value="ATP-DEPENDENT PERMEASE MDL1, MITOCHONDRIAL"/>
    <property type="match status" value="1"/>
</dbReference>
<evidence type="ECO:0000259" key="9">
    <source>
        <dbReference type="PROSITE" id="PS50929"/>
    </source>
</evidence>
<accession>A0ABS8Q037</accession>
<evidence type="ECO:0000256" key="1">
    <source>
        <dbReference type="ARBA" id="ARBA00004651"/>
    </source>
</evidence>
<dbReference type="RefSeq" id="WP_231008569.1">
    <property type="nucleotide sequence ID" value="NZ_JAJNEC010000008.1"/>
</dbReference>
<dbReference type="PROSITE" id="PS50929">
    <property type="entry name" value="ABC_TM1F"/>
    <property type="match status" value="1"/>
</dbReference>
<dbReference type="Pfam" id="PF00005">
    <property type="entry name" value="ABC_tran"/>
    <property type="match status" value="1"/>
</dbReference>
<keyword evidence="4 10" id="KW-0067">ATP-binding</keyword>
<proteinExistence type="predicted"/>
<evidence type="ECO:0000256" key="3">
    <source>
        <dbReference type="ARBA" id="ARBA00022741"/>
    </source>
</evidence>
<organism evidence="10 11">
    <name type="scientific">Niabella pedocola</name>
    <dbReference type="NCBI Taxonomy" id="1752077"/>
    <lineage>
        <taxon>Bacteria</taxon>
        <taxon>Pseudomonadati</taxon>
        <taxon>Bacteroidota</taxon>
        <taxon>Chitinophagia</taxon>
        <taxon>Chitinophagales</taxon>
        <taxon>Chitinophagaceae</taxon>
        <taxon>Niabella</taxon>
    </lineage>
</organism>
<feature type="transmembrane region" description="Helical" evidence="7">
    <location>
        <begin position="85"/>
        <end position="106"/>
    </location>
</feature>
<evidence type="ECO:0000256" key="4">
    <source>
        <dbReference type="ARBA" id="ARBA00022840"/>
    </source>
</evidence>
<name>A0ABS8Q037_9BACT</name>
<dbReference type="InterPro" id="IPR017871">
    <property type="entry name" value="ABC_transporter-like_CS"/>
</dbReference>
<comment type="subcellular location">
    <subcellularLocation>
        <location evidence="1">Cell membrane</location>
        <topology evidence="1">Multi-pass membrane protein</topology>
    </subcellularLocation>
</comment>
<feature type="transmembrane region" description="Helical" evidence="7">
    <location>
        <begin position="20"/>
        <end position="41"/>
    </location>
</feature>
<feature type="transmembrane region" description="Helical" evidence="7">
    <location>
        <begin position="279"/>
        <end position="297"/>
    </location>
</feature>
<dbReference type="EMBL" id="JAJNEC010000008">
    <property type="protein sequence ID" value="MCD2425978.1"/>
    <property type="molecule type" value="Genomic_DNA"/>
</dbReference>
<dbReference type="PANTHER" id="PTHR43394:SF1">
    <property type="entry name" value="ATP-BINDING CASSETTE SUB-FAMILY B MEMBER 10, MITOCHONDRIAL"/>
    <property type="match status" value="1"/>
</dbReference>
<dbReference type="SUPFAM" id="SSF90123">
    <property type="entry name" value="ABC transporter transmembrane region"/>
    <property type="match status" value="1"/>
</dbReference>
<feature type="transmembrane region" description="Helical" evidence="7">
    <location>
        <begin position="175"/>
        <end position="204"/>
    </location>
</feature>
<keyword evidence="3" id="KW-0547">Nucleotide-binding</keyword>
<dbReference type="InterPro" id="IPR011527">
    <property type="entry name" value="ABC1_TM_dom"/>
</dbReference>
<evidence type="ECO:0000259" key="8">
    <source>
        <dbReference type="PROSITE" id="PS50893"/>
    </source>
</evidence>
<protein>
    <submittedName>
        <fullName evidence="10">ABC transporter ATP-binding protein/permease</fullName>
    </submittedName>
</protein>
<evidence type="ECO:0000256" key="2">
    <source>
        <dbReference type="ARBA" id="ARBA00022692"/>
    </source>
</evidence>
<evidence type="ECO:0000256" key="7">
    <source>
        <dbReference type="SAM" id="Phobius"/>
    </source>
</evidence>
<comment type="caution">
    <text evidence="10">The sequence shown here is derived from an EMBL/GenBank/DDBJ whole genome shotgun (WGS) entry which is preliminary data.</text>
</comment>
<dbReference type="InterPro" id="IPR027417">
    <property type="entry name" value="P-loop_NTPase"/>
</dbReference>
<dbReference type="InterPro" id="IPR036640">
    <property type="entry name" value="ABC1_TM_sf"/>
</dbReference>
<dbReference type="InterPro" id="IPR003439">
    <property type="entry name" value="ABC_transporter-like_ATP-bd"/>
</dbReference>
<feature type="domain" description="ABC transporter" evidence="8">
    <location>
        <begin position="366"/>
        <end position="599"/>
    </location>
</feature>
<evidence type="ECO:0000256" key="6">
    <source>
        <dbReference type="ARBA" id="ARBA00023136"/>
    </source>
</evidence>
<evidence type="ECO:0000313" key="10">
    <source>
        <dbReference type="EMBL" id="MCD2425978.1"/>
    </source>
</evidence>
<dbReference type="PROSITE" id="PS50893">
    <property type="entry name" value="ABC_TRANSPORTER_2"/>
    <property type="match status" value="1"/>
</dbReference>
<keyword evidence="5 7" id="KW-1133">Transmembrane helix</keyword>
<dbReference type="InterPro" id="IPR003593">
    <property type="entry name" value="AAA+_ATPase"/>
</dbReference>
<sequence length="604" mass="66081">MGSKKFSRLFKYIGYYKWKIILYISITIIASSLSVVSLGMLAPLMSLIFKVDGIGGQSILNKIPGGHYIGEELTKLVNSGQQMHAVLLCCIMVIISVFLKNLLLYISSLISVPVRSSITIHLKNDLYAKVLSLPVGYFSEQKKGDIMSRMTNDANLVESSIVNTMEGLIKDPVMVVSYLVSMVVISPGLSVFLLILLPATAFIIGRISRTLKKQSNAASLRVGDTLSILDETLTGIRIIKAFTAEKILNNRFVTLNNTLLGINKKISARRDLASPLTELLGVVVLCVIIYFGANLILNGNTLGPGDLIAFIAIFAMMINPAKTLAASFFRVQEGAAAIERIEAILTTPDNVEDTGTQKLEVFNEGIEFRNVSFAYNDTPILKNVSLFIPKGKTVALVGSSGAGKSTLADLVPRFHDVTSGEILFDGVNIKDYSLQSIRKQIGIVSQEPILFNDSIRNNITLSDPDAPMSEVESAAKVANAYRFIENKPEQFDTNIGDRGAKLSGGEKQRLTIARAVLKNPPILILDEATSSLDTESERLVQDAINNMMKNRTSLVIAHRLSTVRHADEIIVLNKGEIAERGSHTQLMQIQGGIYKKLVDMQEMV</sequence>
<dbReference type="Proteomes" id="UP001199816">
    <property type="component" value="Unassembled WGS sequence"/>
</dbReference>
<feature type="transmembrane region" description="Helical" evidence="7">
    <location>
        <begin position="303"/>
        <end position="321"/>
    </location>
</feature>
<dbReference type="Pfam" id="PF00664">
    <property type="entry name" value="ABC_membrane"/>
    <property type="match status" value="1"/>
</dbReference>
<dbReference type="Gene3D" id="3.40.50.300">
    <property type="entry name" value="P-loop containing nucleotide triphosphate hydrolases"/>
    <property type="match status" value="1"/>
</dbReference>
<feature type="domain" description="ABC transmembrane type-1" evidence="9">
    <location>
        <begin position="21"/>
        <end position="333"/>
    </location>
</feature>
<keyword evidence="11" id="KW-1185">Reference proteome</keyword>